<evidence type="ECO:0000256" key="1">
    <source>
        <dbReference type="ARBA" id="ARBA00009632"/>
    </source>
</evidence>
<dbReference type="InterPro" id="IPR016181">
    <property type="entry name" value="Acyl_CoA_acyltransferase"/>
</dbReference>
<dbReference type="PANTHER" id="PTHR21432:SF20">
    <property type="entry name" value="ACETYL-COA HYDROLASE"/>
    <property type="match status" value="1"/>
</dbReference>
<dbReference type="EMBL" id="PIPI01000002">
    <property type="protein sequence ID" value="RUO20602.1"/>
    <property type="molecule type" value="Genomic_DNA"/>
</dbReference>
<dbReference type="InterPro" id="IPR026888">
    <property type="entry name" value="AcetylCoA_hyd_C"/>
</dbReference>
<dbReference type="Gene3D" id="3.40.1080.10">
    <property type="entry name" value="Glutaconate Coenzyme A-transferase"/>
    <property type="match status" value="1"/>
</dbReference>
<dbReference type="CDD" id="cd04301">
    <property type="entry name" value="NAT_SF"/>
    <property type="match status" value="1"/>
</dbReference>
<dbReference type="Pfam" id="PF13302">
    <property type="entry name" value="Acetyltransf_3"/>
    <property type="match status" value="1"/>
</dbReference>
<dbReference type="GO" id="GO:0006083">
    <property type="term" value="P:acetate metabolic process"/>
    <property type="evidence" value="ECO:0007669"/>
    <property type="project" value="InterPro"/>
</dbReference>
<organism evidence="4 5">
    <name type="scientific">Aliidiomarina haloalkalitolerans</name>
    <dbReference type="NCBI Taxonomy" id="859059"/>
    <lineage>
        <taxon>Bacteria</taxon>
        <taxon>Pseudomonadati</taxon>
        <taxon>Pseudomonadota</taxon>
        <taxon>Gammaproteobacteria</taxon>
        <taxon>Alteromonadales</taxon>
        <taxon>Idiomarinaceae</taxon>
        <taxon>Aliidiomarina</taxon>
    </lineage>
</organism>
<comment type="caution">
    <text evidence="4">The sequence shown here is derived from an EMBL/GenBank/DDBJ whole genome shotgun (WGS) entry which is preliminary data.</text>
</comment>
<comment type="similarity">
    <text evidence="1">Belongs to the acetyl-CoA hydrolase/transferase family.</text>
</comment>
<dbReference type="Gene3D" id="3.30.750.70">
    <property type="entry name" value="4-hydroxybutyrate coenzyme like domains"/>
    <property type="match status" value="1"/>
</dbReference>
<dbReference type="InterPro" id="IPR046433">
    <property type="entry name" value="ActCoA_hydro"/>
</dbReference>
<sequence>MADEAPLYRSNPARSVAPDGQLLVQGKPVQWPQLIKSGQRIFIGSHAAVPHALIRNLLAHCKYLHDVEIVQVGAFGDNAWAETTYQNHFKVNSLFIGGEQVRRAVAEGRADYTPTFMSAVPSLFLDDILPLDAALIMVSPADQHGYHSLGVSVDVVSAALRAAKTVIAQVNPAMPVTFGQAFIHKGQIDAFYYANEPLLELPPPNFDPITERVGQYVALLVEDGATIQIGFGKVCEAALRYLSNHRDLGVHSELITDGIMDLMLKGVVNNRLKTFHQHKCVTSFAIGTQRLYDYVNHNPHIGFYPSEYVNSPANIARNDQMVSINSAIEVDLTGQVVSDSIGYQFYSGIGGQVDFSRGASMSTGGKPIIALPSTAKDGTISRIVPHITEGAGVVTSRAHVHYVVTEFGVASLRGKSIRERALELIRVAHPKFRAELLAEVRKHYYVPNYQKQTPVEVPELGDVGFKELNIGGEAFDLRPLNPSDERRLQEFFYSHTKETLQMRYNSVPTQMSREKSCTLVSVDQSKDLALCIVRQKGSAAQIQAVGRYYLSHDGSNCEVAFVTRETHQGKGMAKLLLDEMIRIAKLRGVQKMLAYVRAENQKMLAVFERAGFRRLPADEPGEVYLALELGNTLSEKQ</sequence>
<dbReference type="InterPro" id="IPR038460">
    <property type="entry name" value="AcetylCoA_hyd_C_sf"/>
</dbReference>
<accession>A0A432VVJ0</accession>
<name>A0A432VVJ0_9GAMM</name>
<dbReference type="PROSITE" id="PS51186">
    <property type="entry name" value="GNAT"/>
    <property type="match status" value="1"/>
</dbReference>
<evidence type="ECO:0000259" key="3">
    <source>
        <dbReference type="PROSITE" id="PS51186"/>
    </source>
</evidence>
<dbReference type="InterPro" id="IPR000182">
    <property type="entry name" value="GNAT_dom"/>
</dbReference>
<dbReference type="GO" id="GO:0008775">
    <property type="term" value="F:acetate CoA-transferase activity"/>
    <property type="evidence" value="ECO:0007669"/>
    <property type="project" value="InterPro"/>
</dbReference>
<dbReference type="Pfam" id="PF13336">
    <property type="entry name" value="AcetylCoA_hyd_C"/>
    <property type="match status" value="1"/>
</dbReference>
<dbReference type="SUPFAM" id="SSF55729">
    <property type="entry name" value="Acyl-CoA N-acyltransferases (Nat)"/>
    <property type="match status" value="1"/>
</dbReference>
<evidence type="ECO:0000256" key="2">
    <source>
        <dbReference type="ARBA" id="ARBA00022679"/>
    </source>
</evidence>
<dbReference type="PANTHER" id="PTHR21432">
    <property type="entry name" value="ACETYL-COA HYDROLASE-RELATED"/>
    <property type="match status" value="1"/>
</dbReference>
<reference evidence="4 5" key="1">
    <citation type="journal article" date="2011" name="Front. Microbiol.">
        <title>Genomic signatures of strain selection and enhancement in Bacillus atrophaeus var. globigii, a historical biowarfare simulant.</title>
        <authorList>
            <person name="Gibbons H.S."/>
            <person name="Broomall S.M."/>
            <person name="McNew L.A."/>
            <person name="Daligault H."/>
            <person name="Chapman C."/>
            <person name="Bruce D."/>
            <person name="Karavis M."/>
            <person name="Krepps M."/>
            <person name="McGregor P.A."/>
            <person name="Hong C."/>
            <person name="Park K.H."/>
            <person name="Akmal A."/>
            <person name="Feldman A."/>
            <person name="Lin J.S."/>
            <person name="Chang W.E."/>
            <person name="Higgs B.W."/>
            <person name="Demirev P."/>
            <person name="Lindquist J."/>
            <person name="Liem A."/>
            <person name="Fochler E."/>
            <person name="Read T.D."/>
            <person name="Tapia R."/>
            <person name="Johnson S."/>
            <person name="Bishop-Lilly K.A."/>
            <person name="Detter C."/>
            <person name="Han C."/>
            <person name="Sozhamannan S."/>
            <person name="Rosenzweig C.N."/>
            <person name="Skowronski E.W."/>
        </authorList>
    </citation>
    <scope>NUCLEOTIDE SEQUENCE [LARGE SCALE GENOMIC DNA]</scope>
    <source>
        <strain evidence="4 5">AK5</strain>
    </source>
</reference>
<dbReference type="OrthoDB" id="9801795at2"/>
<evidence type="ECO:0000313" key="5">
    <source>
        <dbReference type="Proteomes" id="UP000288212"/>
    </source>
</evidence>
<feature type="domain" description="N-acetyltransferase" evidence="3">
    <location>
        <begin position="475"/>
        <end position="630"/>
    </location>
</feature>
<protein>
    <submittedName>
        <fullName evidence="4">4-hydroxybutyrate CoA-transferase</fullName>
    </submittedName>
</protein>
<dbReference type="AlphaFoldDB" id="A0A432VVJ0"/>
<dbReference type="GO" id="GO:0016747">
    <property type="term" value="F:acyltransferase activity, transferring groups other than amino-acyl groups"/>
    <property type="evidence" value="ECO:0007669"/>
    <property type="project" value="InterPro"/>
</dbReference>
<dbReference type="InterPro" id="IPR037171">
    <property type="entry name" value="NagB/RpiA_transferase-like"/>
</dbReference>
<dbReference type="Proteomes" id="UP000288212">
    <property type="component" value="Unassembled WGS sequence"/>
</dbReference>
<evidence type="ECO:0000313" key="4">
    <source>
        <dbReference type="EMBL" id="RUO20602.1"/>
    </source>
</evidence>
<proteinExistence type="inferred from homology"/>
<keyword evidence="5" id="KW-1185">Reference proteome</keyword>
<dbReference type="RefSeq" id="WP_126791668.1">
    <property type="nucleotide sequence ID" value="NZ_PIPI01000002.1"/>
</dbReference>
<dbReference type="InterPro" id="IPR003702">
    <property type="entry name" value="ActCoA_hydro_N"/>
</dbReference>
<dbReference type="Gene3D" id="3.40.630.30">
    <property type="match status" value="1"/>
</dbReference>
<keyword evidence="2 4" id="KW-0808">Transferase</keyword>
<dbReference type="Pfam" id="PF02550">
    <property type="entry name" value="AcetylCoA_hydro"/>
    <property type="match status" value="1"/>
</dbReference>
<dbReference type="SUPFAM" id="SSF100950">
    <property type="entry name" value="NagB/RpiA/CoA transferase-like"/>
    <property type="match status" value="2"/>
</dbReference>
<dbReference type="Gene3D" id="3.40.1080.20">
    <property type="entry name" value="Acetyl-CoA hydrolase/transferase C-terminal domain"/>
    <property type="match status" value="1"/>
</dbReference>
<gene>
    <name evidence="4" type="ORF">CWE06_04635</name>
</gene>